<dbReference type="OrthoDB" id="2323851at2"/>
<evidence type="ECO:0000313" key="1">
    <source>
        <dbReference type="EMBL" id="TDG69809.1"/>
    </source>
</evidence>
<dbReference type="AlphaFoldDB" id="A0A4R5NBI4"/>
<dbReference type="Proteomes" id="UP000295257">
    <property type="component" value="Unassembled WGS sequence"/>
</dbReference>
<dbReference type="STRING" id="1612.ABB44_04905"/>
<keyword evidence="2" id="KW-1185">Reference proteome</keyword>
<organism evidence="1 2">
    <name type="scientific">Companilactobacillus farciminis</name>
    <dbReference type="NCBI Taxonomy" id="1612"/>
    <lineage>
        <taxon>Bacteria</taxon>
        <taxon>Bacillati</taxon>
        <taxon>Bacillota</taxon>
        <taxon>Bacilli</taxon>
        <taxon>Lactobacillales</taxon>
        <taxon>Lactobacillaceae</taxon>
        <taxon>Companilactobacillus</taxon>
    </lineage>
</organism>
<protein>
    <submittedName>
        <fullName evidence="1">Uncharacterized protein</fullName>
    </submittedName>
</protein>
<dbReference type="RefSeq" id="WP_010018865.1">
    <property type="nucleotide sequence ID" value="NZ_PUFN01000029.1"/>
</dbReference>
<proteinExistence type="predicted"/>
<evidence type="ECO:0000313" key="2">
    <source>
        <dbReference type="Proteomes" id="UP000295257"/>
    </source>
</evidence>
<dbReference type="EMBL" id="PUFN01000029">
    <property type="protein sequence ID" value="TDG69809.1"/>
    <property type="molecule type" value="Genomic_DNA"/>
</dbReference>
<name>A0A4R5NBI4_9LACO</name>
<sequence length="473" mass="55008">MKKRHLSDITSDFLKSEEYFRLSSQSKENARALVKGIGDTAEYTGHGDYTKWDADFIAPFTLGLIKNLSDETQYSLEWFNMTYEILKAVLKFLARTKQVKISAVKMDNLLQLIESQTLFEETDGFILEPEYQDPYLPQWTPHVADDISTYVSQWLKLYEESSAWNKRPKGVDKGMIEILMKLMAESAYNVYRKTPKTWTKFVICEVMRNQFVEKLDLSVDEYKLIVPAMSSMLDYLGERALLNSKKVESYKRYLAAGEADMLEAAKDPGNYGASKLVYQEMQRRGLDIDNRAEVEKFIQEVNDNGGIDSLLPKEIVDKHNFTEEEMRFVLNHPEHLDSIIDRFSVGLEEIADEHISVHNNHRWSRKQFERIERNGIKDGIKLWLDKDKYKLPKYMKAIDAMAYVVSLETRIYARTLEIPKNWSIETWQMIAGSFDSGMVKEKTIVRALVQFKADERVIDQILANQILNLFAEK</sequence>
<comment type="caution">
    <text evidence="1">The sequence shown here is derived from an EMBL/GenBank/DDBJ whole genome shotgun (WGS) entry which is preliminary data.</text>
</comment>
<accession>A0A4R5NBI4</accession>
<gene>
    <name evidence="1" type="ORF">C5L30_001942</name>
</gene>
<reference evidence="1 2" key="1">
    <citation type="journal article" date="2019" name="Appl. Microbiol. Biotechnol.">
        <title>Uncovering carbohydrate metabolism through a genotype-phenotype association study of 56 lactic acid bacteria genomes.</title>
        <authorList>
            <person name="Buron-Moles G."/>
            <person name="Chailyan A."/>
            <person name="Dolejs I."/>
            <person name="Forster J."/>
            <person name="Miks M.H."/>
        </authorList>
    </citation>
    <scope>NUCLEOTIDE SEQUENCE [LARGE SCALE GENOMIC DNA]</scope>
    <source>
        <strain evidence="1 2">ATCC 29644</strain>
    </source>
</reference>